<protein>
    <submittedName>
        <fullName evidence="1">Uncharacterized protein</fullName>
    </submittedName>
</protein>
<dbReference type="Proteomes" id="UP000289152">
    <property type="component" value="Unassembled WGS sequence"/>
</dbReference>
<accession>A0A4Q1BDT8</accession>
<dbReference type="EMBL" id="SDIL01000104">
    <property type="protein sequence ID" value="RXK36236.1"/>
    <property type="molecule type" value="Genomic_DNA"/>
</dbReference>
<name>A0A4Q1BDT8_TREME</name>
<evidence type="ECO:0000313" key="2">
    <source>
        <dbReference type="Proteomes" id="UP000289152"/>
    </source>
</evidence>
<organism evidence="1 2">
    <name type="scientific">Tremella mesenterica</name>
    <name type="common">Jelly fungus</name>
    <dbReference type="NCBI Taxonomy" id="5217"/>
    <lineage>
        <taxon>Eukaryota</taxon>
        <taxon>Fungi</taxon>
        <taxon>Dikarya</taxon>
        <taxon>Basidiomycota</taxon>
        <taxon>Agaricomycotina</taxon>
        <taxon>Tremellomycetes</taxon>
        <taxon>Tremellales</taxon>
        <taxon>Tremellaceae</taxon>
        <taxon>Tremella</taxon>
    </lineage>
</organism>
<dbReference type="VEuPathDB" id="FungiDB:TREMEDRAFT_61797"/>
<gene>
    <name evidence="1" type="ORF">M231_06506</name>
</gene>
<comment type="caution">
    <text evidence="1">The sequence shown here is derived from an EMBL/GenBank/DDBJ whole genome shotgun (WGS) entry which is preliminary data.</text>
</comment>
<proteinExistence type="predicted"/>
<evidence type="ECO:0000313" key="1">
    <source>
        <dbReference type="EMBL" id="RXK36236.1"/>
    </source>
</evidence>
<reference evidence="1 2" key="1">
    <citation type="submission" date="2016-06" db="EMBL/GenBank/DDBJ databases">
        <title>Evolution of pathogenesis and genome organization in the Tremellales.</title>
        <authorList>
            <person name="Cuomo C."/>
            <person name="Litvintseva A."/>
            <person name="Heitman J."/>
            <person name="Chen Y."/>
            <person name="Sun S."/>
            <person name="Springer D."/>
            <person name="Dromer F."/>
            <person name="Young S."/>
            <person name="Zeng Q."/>
            <person name="Chapman S."/>
            <person name="Gujja S."/>
            <person name="Saif S."/>
            <person name="Birren B."/>
        </authorList>
    </citation>
    <scope>NUCLEOTIDE SEQUENCE [LARGE SCALE GENOMIC DNA]</scope>
    <source>
        <strain evidence="1 2">ATCC 28783</strain>
    </source>
</reference>
<dbReference type="InParanoid" id="A0A4Q1BDT8"/>
<dbReference type="AlphaFoldDB" id="A0A4Q1BDT8"/>
<keyword evidence="2" id="KW-1185">Reference proteome</keyword>
<sequence>MSHWTSPTDLSLAIPPSRLSVLTEEWNAALSRESEHFHIITKYDSDLDLMLSRSLQDQLSKALQSVVQSYNYQNVKLWQLSNLHFFMCWKPESGNYTYIAQSTADQLQGPIISGIVSVGATYDGMVLNSIDLPIQISAPYQSLSQATNAKFQQLQELWIPNRQAWRMTTRDVNKLVSNAQTIVMTHLTDVDTEWGRSIKQTLNGTEDTLWSEVKVELKAAGKDVESIRIKSYFDGVCWANECAVNLPRVTLEMTLERKSGWNRIGEVSMTSEIQATVLTLS</sequence>